<reference evidence="1" key="1">
    <citation type="submission" date="2022-12" db="EMBL/GenBank/DDBJ databases">
        <title>Gycomyces niveus sp.nov.,a novel actinomycete isolated from soil in Shouguan.</title>
        <authorList>
            <person name="Yang X."/>
        </authorList>
    </citation>
    <scope>NUCLEOTIDE SEQUENCE</scope>
    <source>
        <strain evidence="1">NEAU-A15</strain>
    </source>
</reference>
<proteinExistence type="predicted"/>
<keyword evidence="2" id="KW-1185">Reference proteome</keyword>
<protein>
    <submittedName>
        <fullName evidence="1">Uncharacterized protein</fullName>
    </submittedName>
</protein>
<comment type="caution">
    <text evidence="1">The sequence shown here is derived from an EMBL/GenBank/DDBJ whole genome shotgun (WGS) entry which is preliminary data.</text>
</comment>
<dbReference type="EMBL" id="JAPZVP010000003">
    <property type="protein sequence ID" value="MDA1358896.1"/>
    <property type="molecule type" value="Genomic_DNA"/>
</dbReference>
<organism evidence="1 2">
    <name type="scientific">Glycomyces luteolus</name>
    <dbReference type="NCBI Taxonomy" id="2670330"/>
    <lineage>
        <taxon>Bacteria</taxon>
        <taxon>Bacillati</taxon>
        <taxon>Actinomycetota</taxon>
        <taxon>Actinomycetes</taxon>
        <taxon>Glycomycetales</taxon>
        <taxon>Glycomycetaceae</taxon>
        <taxon>Glycomyces</taxon>
    </lineage>
</organism>
<sequence>MSEWKRVRSRVSESKVHKVALPSGALPTPDRGALERWSHRDFRDRLAWKVAADTLFIVGSRPAFDFEGWRLRELAEGRPALLARKPGAHACAEIGPGSYWRPTTYAELHVECCNRHW</sequence>
<evidence type="ECO:0000313" key="1">
    <source>
        <dbReference type="EMBL" id="MDA1358896.1"/>
    </source>
</evidence>
<dbReference type="Proteomes" id="UP001146067">
    <property type="component" value="Unassembled WGS sequence"/>
</dbReference>
<evidence type="ECO:0000313" key="2">
    <source>
        <dbReference type="Proteomes" id="UP001146067"/>
    </source>
</evidence>
<dbReference type="AlphaFoldDB" id="A0A9X3P590"/>
<accession>A0A9X3P590</accession>
<name>A0A9X3P590_9ACTN</name>
<gene>
    <name evidence="1" type="ORF">O1R50_04640</name>
</gene>
<dbReference type="RefSeq" id="WP_270108712.1">
    <property type="nucleotide sequence ID" value="NZ_JAPZVP010000003.1"/>
</dbReference>